<gene>
    <name evidence="2" type="ORF">A3F51_02690</name>
</gene>
<evidence type="ECO:0000313" key="3">
    <source>
        <dbReference type="Proteomes" id="UP000178089"/>
    </source>
</evidence>
<evidence type="ECO:0000313" key="2">
    <source>
        <dbReference type="EMBL" id="OHA28622.1"/>
    </source>
</evidence>
<accession>A0A1G2MZW8</accession>
<dbReference type="STRING" id="1802315.A3F51_02690"/>
<evidence type="ECO:0000256" key="1">
    <source>
        <dbReference type="SAM" id="Phobius"/>
    </source>
</evidence>
<sequence>MNWNELLHIWLSDNFSLNIEVGIFLIAILVVVTILIFVLRWAMDKSFIWGETELNISLGGIGSVKIKPSHEVAQIAHKAWAELITRKAGLQFEPDHDVIVEVYNSWYQLFSEMRSLIKEIPAGHLKKGNTKKLVDILVDSLNKGMRPHLTKWQAKFRRWYEAELKKDANNDKTPQEIQKQYPLYNDMVQDLILVNQQLVAYTAEVKKLIS</sequence>
<dbReference type="Proteomes" id="UP000178089">
    <property type="component" value="Unassembled WGS sequence"/>
</dbReference>
<keyword evidence="1" id="KW-0472">Membrane</keyword>
<keyword evidence="1" id="KW-0812">Transmembrane</keyword>
<dbReference type="EMBL" id="MHRT01000012">
    <property type="protein sequence ID" value="OHA28622.1"/>
    <property type="molecule type" value="Genomic_DNA"/>
</dbReference>
<comment type="caution">
    <text evidence="2">The sequence shown here is derived from an EMBL/GenBank/DDBJ whole genome shotgun (WGS) entry which is preliminary data.</text>
</comment>
<keyword evidence="1" id="KW-1133">Transmembrane helix</keyword>
<protein>
    <submittedName>
        <fullName evidence="2">Uncharacterized protein</fullName>
    </submittedName>
</protein>
<reference evidence="2 3" key="1">
    <citation type="journal article" date="2016" name="Nat. Commun.">
        <title>Thousands of microbial genomes shed light on interconnected biogeochemical processes in an aquifer system.</title>
        <authorList>
            <person name="Anantharaman K."/>
            <person name="Brown C.T."/>
            <person name="Hug L.A."/>
            <person name="Sharon I."/>
            <person name="Castelle C.J."/>
            <person name="Probst A.J."/>
            <person name="Thomas B.C."/>
            <person name="Singh A."/>
            <person name="Wilkins M.J."/>
            <person name="Karaoz U."/>
            <person name="Brodie E.L."/>
            <person name="Williams K.H."/>
            <person name="Hubbard S.S."/>
            <person name="Banfield J.F."/>
        </authorList>
    </citation>
    <scope>NUCLEOTIDE SEQUENCE [LARGE SCALE GENOMIC DNA]</scope>
</reference>
<dbReference type="AlphaFoldDB" id="A0A1G2MZW8"/>
<name>A0A1G2MZW8_9BACT</name>
<proteinExistence type="predicted"/>
<organism evidence="2 3">
    <name type="scientific">Candidatus Taylorbacteria bacterium RIFCSPHIGHO2_12_FULL_45_16</name>
    <dbReference type="NCBI Taxonomy" id="1802315"/>
    <lineage>
        <taxon>Bacteria</taxon>
        <taxon>Candidatus Tayloriibacteriota</taxon>
    </lineage>
</organism>
<feature type="transmembrane region" description="Helical" evidence="1">
    <location>
        <begin position="15"/>
        <end position="39"/>
    </location>
</feature>